<dbReference type="Pfam" id="PF13185">
    <property type="entry name" value="GAF_2"/>
    <property type="match status" value="1"/>
</dbReference>
<dbReference type="PROSITE" id="PS50887">
    <property type="entry name" value="GGDEF"/>
    <property type="match status" value="1"/>
</dbReference>
<protein>
    <recommendedName>
        <fullName evidence="1">GGDEF domain-containing protein</fullName>
    </recommendedName>
</protein>
<evidence type="ECO:0000313" key="3">
    <source>
        <dbReference type="Proteomes" id="UP000637643"/>
    </source>
</evidence>
<dbReference type="GO" id="GO:1902201">
    <property type="term" value="P:negative regulation of bacterial-type flagellum-dependent cell motility"/>
    <property type="evidence" value="ECO:0007669"/>
    <property type="project" value="TreeGrafter"/>
</dbReference>
<evidence type="ECO:0000259" key="1">
    <source>
        <dbReference type="PROSITE" id="PS50887"/>
    </source>
</evidence>
<dbReference type="PANTHER" id="PTHR45138:SF9">
    <property type="entry name" value="DIGUANYLATE CYCLASE DGCM-RELATED"/>
    <property type="match status" value="1"/>
</dbReference>
<dbReference type="InterPro" id="IPR000160">
    <property type="entry name" value="GGDEF_dom"/>
</dbReference>
<dbReference type="Gene3D" id="3.30.70.270">
    <property type="match status" value="1"/>
</dbReference>
<dbReference type="GO" id="GO:0052621">
    <property type="term" value="F:diguanylate cyclase activity"/>
    <property type="evidence" value="ECO:0007669"/>
    <property type="project" value="TreeGrafter"/>
</dbReference>
<dbReference type="EMBL" id="BMKR01000012">
    <property type="protein sequence ID" value="GGF85360.1"/>
    <property type="molecule type" value="Genomic_DNA"/>
</dbReference>
<dbReference type="NCBIfam" id="TIGR00254">
    <property type="entry name" value="GGDEF"/>
    <property type="match status" value="1"/>
</dbReference>
<dbReference type="SUPFAM" id="SSF55073">
    <property type="entry name" value="Nucleotide cyclase"/>
    <property type="match status" value="1"/>
</dbReference>
<organism evidence="2 3">
    <name type="scientific">Paenibacillus albidus</name>
    <dbReference type="NCBI Taxonomy" id="2041023"/>
    <lineage>
        <taxon>Bacteria</taxon>
        <taxon>Bacillati</taxon>
        <taxon>Bacillota</taxon>
        <taxon>Bacilli</taxon>
        <taxon>Bacillales</taxon>
        <taxon>Paenibacillaceae</taxon>
        <taxon>Paenibacillus</taxon>
    </lineage>
</organism>
<dbReference type="RefSeq" id="WP_189026729.1">
    <property type="nucleotide sequence ID" value="NZ_BMKR01000012.1"/>
</dbReference>
<reference evidence="2" key="2">
    <citation type="submission" date="2020-09" db="EMBL/GenBank/DDBJ databases">
        <authorList>
            <person name="Sun Q."/>
            <person name="Zhou Y."/>
        </authorList>
    </citation>
    <scope>NUCLEOTIDE SEQUENCE</scope>
    <source>
        <strain evidence="2">CGMCC 1.16134</strain>
    </source>
</reference>
<dbReference type="GO" id="GO:0005886">
    <property type="term" value="C:plasma membrane"/>
    <property type="evidence" value="ECO:0007669"/>
    <property type="project" value="TreeGrafter"/>
</dbReference>
<dbReference type="GO" id="GO:0043709">
    <property type="term" value="P:cell adhesion involved in single-species biofilm formation"/>
    <property type="evidence" value="ECO:0007669"/>
    <property type="project" value="TreeGrafter"/>
</dbReference>
<dbReference type="InterPro" id="IPR029016">
    <property type="entry name" value="GAF-like_dom_sf"/>
</dbReference>
<comment type="caution">
    <text evidence="2">The sequence shown here is derived from an EMBL/GenBank/DDBJ whole genome shotgun (WGS) entry which is preliminary data.</text>
</comment>
<dbReference type="InterPro" id="IPR029787">
    <property type="entry name" value="Nucleotide_cyclase"/>
</dbReference>
<dbReference type="SMART" id="SM00267">
    <property type="entry name" value="GGDEF"/>
    <property type="match status" value="1"/>
</dbReference>
<dbReference type="Proteomes" id="UP000637643">
    <property type="component" value="Unassembled WGS sequence"/>
</dbReference>
<proteinExistence type="predicted"/>
<feature type="domain" description="GGDEF" evidence="1">
    <location>
        <begin position="533"/>
        <end position="662"/>
    </location>
</feature>
<gene>
    <name evidence="2" type="ORF">GCM10010912_33340</name>
</gene>
<dbReference type="InterPro" id="IPR043128">
    <property type="entry name" value="Rev_trsase/Diguanyl_cyclase"/>
</dbReference>
<dbReference type="PANTHER" id="PTHR45138">
    <property type="entry name" value="REGULATORY COMPONENTS OF SENSORY TRANSDUCTION SYSTEM"/>
    <property type="match status" value="1"/>
</dbReference>
<dbReference type="InterPro" id="IPR050469">
    <property type="entry name" value="Diguanylate_Cyclase"/>
</dbReference>
<dbReference type="CDD" id="cd01949">
    <property type="entry name" value="GGDEF"/>
    <property type="match status" value="1"/>
</dbReference>
<dbReference type="Pfam" id="PF00990">
    <property type="entry name" value="GGDEF"/>
    <property type="match status" value="1"/>
</dbReference>
<accession>A0A917FJ34</accession>
<dbReference type="SUPFAM" id="SSF55781">
    <property type="entry name" value="GAF domain-like"/>
    <property type="match status" value="2"/>
</dbReference>
<reference evidence="2" key="1">
    <citation type="journal article" date="2014" name="Int. J. Syst. Evol. Microbiol.">
        <title>Complete genome sequence of Corynebacterium casei LMG S-19264T (=DSM 44701T), isolated from a smear-ripened cheese.</title>
        <authorList>
            <consortium name="US DOE Joint Genome Institute (JGI-PGF)"/>
            <person name="Walter F."/>
            <person name="Albersmeier A."/>
            <person name="Kalinowski J."/>
            <person name="Ruckert C."/>
        </authorList>
    </citation>
    <scope>NUCLEOTIDE SEQUENCE</scope>
    <source>
        <strain evidence="2">CGMCC 1.16134</strain>
    </source>
</reference>
<dbReference type="AlphaFoldDB" id="A0A917FJ34"/>
<dbReference type="Gene3D" id="3.30.450.40">
    <property type="match status" value="2"/>
</dbReference>
<keyword evidence="3" id="KW-1185">Reference proteome</keyword>
<name>A0A917FJ34_9BACL</name>
<dbReference type="InterPro" id="IPR003018">
    <property type="entry name" value="GAF"/>
</dbReference>
<dbReference type="FunFam" id="3.30.70.270:FF:000001">
    <property type="entry name" value="Diguanylate cyclase domain protein"/>
    <property type="match status" value="1"/>
</dbReference>
<evidence type="ECO:0000313" key="2">
    <source>
        <dbReference type="EMBL" id="GGF85360.1"/>
    </source>
</evidence>
<sequence length="673" mass="76019">MSEQEAYGPVRDNRMLLQDIVQASGDFEDPAAWLREMDIVSHDFPYAANLIADSYYEWREGQSALVFADSWHWGVLNYKGQWINNIQFSQDYWRPQWEAAAGISLATGRTHTLQDNKDGQDMRILTIPVFSRKDGEIFALLGCAMPAGQYEQGGAQTAEAMALHYRTCFYRRFEHVFVSDLAGVHQHAERESSRRSLLFQIVQRMHDNIDVDAVLTEVIGSISAMYPGARLELFMSQDHRSTHPQVKPLPMVWTSNDVCAKAFKDGKVAIHPGDRGFDRLEDHQFVEIGLPLSGKQGVYGVFHMIVDNPSLQGIDLHFLSMVADTAGTAFENAKLYERSNQLIRELRMSNELTQRLNQSLRLADIFQFAFEELLEMFGADYCCILHLNEEKGGLEVVACNYQPLRNMILEPGKGLGSMVYATGESLILSDYKENPGMTSQLMEATASQSLIVTPLNVGGEIRGAIMLAHRDAHYFSYDNFRLLQAMAGHIGLAVGNARLHAEVRRLANRDSLTGLYARHYLDEEIKDRQSTDFCGTLIVVDIDQFKTVNDTYGHQKGDKILKQVSEIVKSSIRQGDIAARWGGEELAVYLPQLGVQQAVYVAERIRKRVMVETEPTVTVSCGIAEWSWTDDRVSVESLFYRADMALYEAKNNGRNQVVIDTKKNETIIKNPWT</sequence>
<dbReference type="SMART" id="SM00065">
    <property type="entry name" value="GAF"/>
    <property type="match status" value="2"/>
</dbReference>